<name>A0ABR1B983_POLSC</name>
<evidence type="ECO:0000313" key="2">
    <source>
        <dbReference type="Proteomes" id="UP001359485"/>
    </source>
</evidence>
<proteinExistence type="predicted"/>
<feature type="non-terminal residue" evidence="1">
    <location>
        <position position="52"/>
    </location>
</feature>
<accession>A0ABR1B983</accession>
<keyword evidence="2" id="KW-1185">Reference proteome</keyword>
<organism evidence="1 2">
    <name type="scientific">Polyplax serrata</name>
    <name type="common">Common mouse louse</name>
    <dbReference type="NCBI Taxonomy" id="468196"/>
    <lineage>
        <taxon>Eukaryota</taxon>
        <taxon>Metazoa</taxon>
        <taxon>Ecdysozoa</taxon>
        <taxon>Arthropoda</taxon>
        <taxon>Hexapoda</taxon>
        <taxon>Insecta</taxon>
        <taxon>Pterygota</taxon>
        <taxon>Neoptera</taxon>
        <taxon>Paraneoptera</taxon>
        <taxon>Psocodea</taxon>
        <taxon>Troctomorpha</taxon>
        <taxon>Phthiraptera</taxon>
        <taxon>Anoplura</taxon>
        <taxon>Polyplacidae</taxon>
        <taxon>Polyplax</taxon>
    </lineage>
</organism>
<gene>
    <name evidence="1" type="ORF">RUM44_008770</name>
</gene>
<dbReference type="Proteomes" id="UP001359485">
    <property type="component" value="Unassembled WGS sequence"/>
</dbReference>
<protein>
    <submittedName>
        <fullName evidence="1">Uncharacterized protein</fullName>
    </submittedName>
</protein>
<evidence type="ECO:0000313" key="1">
    <source>
        <dbReference type="EMBL" id="KAK6638341.1"/>
    </source>
</evidence>
<comment type="caution">
    <text evidence="1">The sequence shown here is derived from an EMBL/GenBank/DDBJ whole genome shotgun (WGS) entry which is preliminary data.</text>
</comment>
<reference evidence="1 2" key="1">
    <citation type="submission" date="2023-09" db="EMBL/GenBank/DDBJ databases">
        <title>Genomes of two closely related lineages of the louse Polyplax serrata with different host specificities.</title>
        <authorList>
            <person name="Martinu J."/>
            <person name="Tarabai H."/>
            <person name="Stefka J."/>
            <person name="Hypsa V."/>
        </authorList>
    </citation>
    <scope>NUCLEOTIDE SEQUENCE [LARGE SCALE GENOMIC DNA]</scope>
    <source>
        <strain evidence="1">98ZLc_SE</strain>
    </source>
</reference>
<sequence>MESMLKHQDDNTGCCERQKGDHAAVPNLKSFVSAPVLDKVEEKITQFGIVRR</sequence>
<dbReference type="EMBL" id="JAWJWF010000002">
    <property type="protein sequence ID" value="KAK6638341.1"/>
    <property type="molecule type" value="Genomic_DNA"/>
</dbReference>